<reference evidence="1 2" key="1">
    <citation type="submission" date="2014-12" db="EMBL/GenBank/DDBJ databases">
        <title>Genome assembly of Enhygromyxa salina DSM 15201.</title>
        <authorList>
            <person name="Sharma G."/>
            <person name="Subramanian S."/>
        </authorList>
    </citation>
    <scope>NUCLEOTIDE SEQUENCE [LARGE SCALE GENOMIC DNA]</scope>
    <source>
        <strain evidence="1 2">DSM 15201</strain>
    </source>
</reference>
<name>A0A0C1ZBP9_9BACT</name>
<comment type="caution">
    <text evidence="1">The sequence shown here is derived from an EMBL/GenBank/DDBJ whole genome shotgun (WGS) entry which is preliminary data.</text>
</comment>
<proteinExistence type="predicted"/>
<dbReference type="AlphaFoldDB" id="A0A0C1ZBP9"/>
<dbReference type="EMBL" id="JMCC02000059">
    <property type="protein sequence ID" value="KIG15149.1"/>
    <property type="molecule type" value="Genomic_DNA"/>
</dbReference>
<sequence>MHANTKLRKRKVTFDDGGAPVGAFLMFGDHEVGQVTAPGLHEHELKRLYVRGTVPASFDDSKGDNGYNGLELELRTACGTQRMPLSLVAEEGRADPLLHFDSSKATATASTRVWTDVPDPKISIGEAEAAINIDHFIVNGLDCAPKHSVSVNGEVVGEIEAKDDALVGLFVAKDAATCYEVTVAHYSEDGGSTNTTILSGKRVYAFPHERIDYRFRPVPTVTVSKTGFARAVVGINVVSCDEA</sequence>
<dbReference type="Proteomes" id="UP000031599">
    <property type="component" value="Unassembled WGS sequence"/>
</dbReference>
<organism evidence="1 2">
    <name type="scientific">Enhygromyxa salina</name>
    <dbReference type="NCBI Taxonomy" id="215803"/>
    <lineage>
        <taxon>Bacteria</taxon>
        <taxon>Pseudomonadati</taxon>
        <taxon>Myxococcota</taxon>
        <taxon>Polyangia</taxon>
        <taxon>Nannocystales</taxon>
        <taxon>Nannocystaceae</taxon>
        <taxon>Enhygromyxa</taxon>
    </lineage>
</organism>
<evidence type="ECO:0000313" key="2">
    <source>
        <dbReference type="Proteomes" id="UP000031599"/>
    </source>
</evidence>
<evidence type="ECO:0000313" key="1">
    <source>
        <dbReference type="EMBL" id="KIG15149.1"/>
    </source>
</evidence>
<gene>
    <name evidence="1" type="ORF">DB30_05849</name>
</gene>
<accession>A0A0C1ZBP9</accession>
<protein>
    <submittedName>
        <fullName evidence="1">Uncharacterized protein</fullName>
    </submittedName>
</protein>